<evidence type="ECO:0000256" key="2">
    <source>
        <dbReference type="ARBA" id="ARBA00004325"/>
    </source>
</evidence>
<keyword evidence="10" id="KW-1185">Reference proteome</keyword>
<gene>
    <name evidence="9" type="ORF">FKW77_003664</name>
</gene>
<dbReference type="PANTHER" id="PTHR33968:SF1">
    <property type="entry name" value="PROTEIN PET100 HOMOLOG, MITOCHONDRIAL"/>
    <property type="match status" value="1"/>
</dbReference>
<dbReference type="AlphaFoldDB" id="A0A517LMT1"/>
<dbReference type="GO" id="GO:0051082">
    <property type="term" value="F:unfolded protein binding"/>
    <property type="evidence" value="ECO:0007669"/>
    <property type="project" value="TreeGrafter"/>
</dbReference>
<organism evidence="9 10">
    <name type="scientific">Venturia effusa</name>
    <dbReference type="NCBI Taxonomy" id="50376"/>
    <lineage>
        <taxon>Eukaryota</taxon>
        <taxon>Fungi</taxon>
        <taxon>Dikarya</taxon>
        <taxon>Ascomycota</taxon>
        <taxon>Pezizomycotina</taxon>
        <taxon>Dothideomycetes</taxon>
        <taxon>Pleosporomycetidae</taxon>
        <taxon>Venturiales</taxon>
        <taxon>Venturiaceae</taxon>
        <taxon>Venturia</taxon>
    </lineage>
</organism>
<reference evidence="9 10" key="1">
    <citation type="submission" date="2019-07" db="EMBL/GenBank/DDBJ databases">
        <title>Finished genome of Venturia effusa.</title>
        <authorList>
            <person name="Young C.A."/>
            <person name="Cox M.P."/>
            <person name="Ganley A.R.D."/>
            <person name="David W.J."/>
        </authorList>
    </citation>
    <scope>NUCLEOTIDE SEQUENCE [LARGE SCALE GENOMIC DNA]</scope>
    <source>
        <strain evidence="10">albino</strain>
    </source>
</reference>
<name>A0A517LMT1_9PEZI</name>
<evidence type="ECO:0000256" key="6">
    <source>
        <dbReference type="ARBA" id="ARBA00023128"/>
    </source>
</evidence>
<proteinExistence type="inferred from homology"/>
<evidence type="ECO:0000313" key="10">
    <source>
        <dbReference type="Proteomes" id="UP000316270"/>
    </source>
</evidence>
<evidence type="ECO:0000256" key="4">
    <source>
        <dbReference type="ARBA" id="ARBA00022946"/>
    </source>
</evidence>
<dbReference type="GO" id="GO:0033617">
    <property type="term" value="P:mitochondrial respiratory chain complex IV assembly"/>
    <property type="evidence" value="ECO:0007669"/>
    <property type="project" value="InterPro"/>
</dbReference>
<dbReference type="Proteomes" id="UP000316270">
    <property type="component" value="Chromosome 16"/>
</dbReference>
<keyword evidence="4" id="KW-0809">Transit peptide</keyword>
<evidence type="ECO:0000256" key="3">
    <source>
        <dbReference type="ARBA" id="ARBA00022692"/>
    </source>
</evidence>
<dbReference type="GO" id="GO:0005743">
    <property type="term" value="C:mitochondrial inner membrane"/>
    <property type="evidence" value="ECO:0007669"/>
    <property type="project" value="TreeGrafter"/>
</dbReference>
<dbReference type="EMBL" id="CP042200">
    <property type="protein sequence ID" value="QDS76876.1"/>
    <property type="molecule type" value="Genomic_DNA"/>
</dbReference>
<evidence type="ECO:0000313" key="9">
    <source>
        <dbReference type="EMBL" id="QDS76876.1"/>
    </source>
</evidence>
<comment type="similarity">
    <text evidence="8">Belongs to the PET100 family.</text>
</comment>
<accession>A0A517LMT1</accession>
<dbReference type="Pfam" id="PF09803">
    <property type="entry name" value="Pet100"/>
    <property type="match status" value="1"/>
</dbReference>
<protein>
    <submittedName>
        <fullName evidence="9">Uncharacterized protein</fullName>
    </submittedName>
</protein>
<comment type="subcellular location">
    <subcellularLocation>
        <location evidence="1">Membrane</location>
        <topology evidence="1">Single-pass membrane protein</topology>
    </subcellularLocation>
    <subcellularLocation>
        <location evidence="2">Mitochondrion membrane</location>
    </subcellularLocation>
</comment>
<keyword evidence="3" id="KW-0812">Transmembrane</keyword>
<evidence type="ECO:0000256" key="5">
    <source>
        <dbReference type="ARBA" id="ARBA00022989"/>
    </source>
</evidence>
<evidence type="ECO:0000256" key="8">
    <source>
        <dbReference type="ARBA" id="ARBA00038077"/>
    </source>
</evidence>
<keyword evidence="5" id="KW-1133">Transmembrane helix</keyword>
<keyword evidence="6" id="KW-0496">Mitochondrion</keyword>
<evidence type="ECO:0000256" key="7">
    <source>
        <dbReference type="ARBA" id="ARBA00023136"/>
    </source>
</evidence>
<dbReference type="PANTHER" id="PTHR33968">
    <property type="entry name" value="PROTEIN PET100 HOMOLOG, MITOCHONDRIAL"/>
    <property type="match status" value="1"/>
</dbReference>
<sequence>MGGPNLEVFKFGMYIMFPIGWMYYFGTNLDSKFSVPDFWPRPEQQHKIPFERDEIESELQRLQRRRLALREKRLREEAFEQFRRERETGQIEREGGLGVQEAVSGLRGFEREGGTLDRLGEGTAQAVQETKKSWGDWIRGRRTPILVKVHGVRWKEDDYENDNRHQANLMNAEFSLGLILYKYGIPVSATSNNAAISIEEPVENIRICSVMKGRLGTIGDS</sequence>
<dbReference type="OrthoDB" id="18175at2759"/>
<keyword evidence="7" id="KW-0472">Membrane</keyword>
<dbReference type="InterPro" id="IPR018625">
    <property type="entry name" value="Pet100"/>
</dbReference>
<evidence type="ECO:0000256" key="1">
    <source>
        <dbReference type="ARBA" id="ARBA00004167"/>
    </source>
</evidence>